<protein>
    <recommendedName>
        <fullName evidence="1">Magnesium transporter MgtE intracellular domain-containing protein</fullName>
    </recommendedName>
</protein>
<feature type="domain" description="Magnesium transporter MgtE intracellular" evidence="1">
    <location>
        <begin position="27"/>
        <end position="130"/>
    </location>
</feature>
<evidence type="ECO:0000313" key="2">
    <source>
        <dbReference type="EMBL" id="KKK45089.1"/>
    </source>
</evidence>
<name>A0A0F8XSU8_9ZZZZ</name>
<gene>
    <name evidence="2" type="ORF">LCGC14_3166060</name>
</gene>
<comment type="caution">
    <text evidence="2">The sequence shown here is derived from an EMBL/GenBank/DDBJ whole genome shotgun (WGS) entry which is preliminary data.</text>
</comment>
<dbReference type="Pfam" id="PF03448">
    <property type="entry name" value="MgtE_N"/>
    <property type="match status" value="1"/>
</dbReference>
<evidence type="ECO:0000259" key="1">
    <source>
        <dbReference type="SMART" id="SM00924"/>
    </source>
</evidence>
<dbReference type="AlphaFoldDB" id="A0A0F8XSU8"/>
<dbReference type="InterPro" id="IPR046342">
    <property type="entry name" value="CBS_dom_sf"/>
</dbReference>
<dbReference type="Gene3D" id="3.10.580.10">
    <property type="entry name" value="CBS-domain"/>
    <property type="match status" value="1"/>
</dbReference>
<feature type="non-terminal residue" evidence="2">
    <location>
        <position position="277"/>
    </location>
</feature>
<dbReference type="InterPro" id="IPR006668">
    <property type="entry name" value="Mg_transptr_MgtE_intracell_dom"/>
</dbReference>
<proteinExistence type="predicted"/>
<dbReference type="GO" id="GO:0016020">
    <property type="term" value="C:membrane"/>
    <property type="evidence" value="ECO:0007669"/>
    <property type="project" value="InterPro"/>
</dbReference>
<dbReference type="InterPro" id="IPR038076">
    <property type="entry name" value="MgtE_N_sf"/>
</dbReference>
<accession>A0A0F8XSU8</accession>
<dbReference type="SMART" id="SM00924">
    <property type="entry name" value="MgtE_N"/>
    <property type="match status" value="1"/>
</dbReference>
<dbReference type="InterPro" id="IPR006669">
    <property type="entry name" value="MgtE_transporter"/>
</dbReference>
<dbReference type="EMBL" id="LAZR01070118">
    <property type="protein sequence ID" value="KKK45089.1"/>
    <property type="molecule type" value="Genomic_DNA"/>
</dbReference>
<dbReference type="Gene3D" id="1.25.60.10">
    <property type="entry name" value="MgtE N-terminal domain-like"/>
    <property type="match status" value="1"/>
</dbReference>
<dbReference type="GO" id="GO:0015095">
    <property type="term" value="F:magnesium ion transmembrane transporter activity"/>
    <property type="evidence" value="ECO:0007669"/>
    <property type="project" value="InterPro"/>
</dbReference>
<reference evidence="2" key="1">
    <citation type="journal article" date="2015" name="Nature">
        <title>Complex archaea that bridge the gap between prokaryotes and eukaryotes.</title>
        <authorList>
            <person name="Spang A."/>
            <person name="Saw J.H."/>
            <person name="Jorgensen S.L."/>
            <person name="Zaremba-Niedzwiedzka K."/>
            <person name="Martijn J."/>
            <person name="Lind A.E."/>
            <person name="van Eijk R."/>
            <person name="Schleper C."/>
            <person name="Guy L."/>
            <person name="Ettema T.J."/>
        </authorList>
    </citation>
    <scope>NUCLEOTIDE SEQUENCE</scope>
</reference>
<dbReference type="SUPFAM" id="SSF158791">
    <property type="entry name" value="MgtE N-terminal domain-like"/>
    <property type="match status" value="1"/>
</dbReference>
<dbReference type="PANTHER" id="PTHR43773">
    <property type="entry name" value="MAGNESIUM TRANSPORTER MGTE"/>
    <property type="match status" value="1"/>
</dbReference>
<sequence length="277" mass="32556">MSKTMENIREYLVLMKEKELKEVLAEVPLPELIEQWDSLSEEEEVKIFTGLTIEQKVDLITSLALSKQEALITSLTGEHLKILLAEMDPDDLTDFIQSVSPEVREAVWNVLGEEAKRETQFLLKFDEDDAAGLMTPRYLALRSSLTVAQALTWVRKSAASIETIYYIYIMDHHIQHNPDIRRPEGIRTDPVCLDEFRLDLKPLHRLHNRVTPLRMSHRNNNIFRPGKLNDSLTLSHRRRQRLLDHHRHAVINKNLRQLKMLHRRSCYRHRIDLTYKI</sequence>
<dbReference type="PANTHER" id="PTHR43773:SF1">
    <property type="entry name" value="MAGNESIUM TRANSPORTER MGTE"/>
    <property type="match status" value="1"/>
</dbReference>
<organism evidence="2">
    <name type="scientific">marine sediment metagenome</name>
    <dbReference type="NCBI Taxonomy" id="412755"/>
    <lineage>
        <taxon>unclassified sequences</taxon>
        <taxon>metagenomes</taxon>
        <taxon>ecological metagenomes</taxon>
    </lineage>
</organism>